<dbReference type="Proteomes" id="UP000076574">
    <property type="component" value="Unassembled WGS sequence"/>
</dbReference>
<dbReference type="FunFam" id="3.30.70.270:FF:000001">
    <property type="entry name" value="Diguanylate cyclase domain protein"/>
    <property type="match status" value="1"/>
</dbReference>
<dbReference type="STRING" id="943830.A4A58_25975"/>
<evidence type="ECO:0000256" key="1">
    <source>
        <dbReference type="ARBA" id="ARBA00012528"/>
    </source>
</evidence>
<dbReference type="Gene3D" id="3.30.70.270">
    <property type="match status" value="1"/>
</dbReference>
<evidence type="ECO:0000256" key="3">
    <source>
        <dbReference type="SAM" id="Phobius"/>
    </source>
</evidence>
<keyword evidence="3" id="KW-0812">Transmembrane</keyword>
<keyword evidence="3" id="KW-0472">Membrane</keyword>
<comment type="catalytic activity">
    <reaction evidence="2">
        <text>2 GTP = 3',3'-c-di-GMP + 2 diphosphate</text>
        <dbReference type="Rhea" id="RHEA:24898"/>
        <dbReference type="ChEBI" id="CHEBI:33019"/>
        <dbReference type="ChEBI" id="CHEBI:37565"/>
        <dbReference type="ChEBI" id="CHEBI:58805"/>
        <dbReference type="EC" id="2.7.7.65"/>
    </reaction>
</comment>
<keyword evidence="6" id="KW-1185">Reference proteome</keyword>
<dbReference type="GO" id="GO:1902201">
    <property type="term" value="P:negative regulation of bacterial-type flagellum-dependent cell motility"/>
    <property type="evidence" value="ECO:0007669"/>
    <property type="project" value="TreeGrafter"/>
</dbReference>
<feature type="transmembrane region" description="Helical" evidence="3">
    <location>
        <begin position="190"/>
        <end position="207"/>
    </location>
</feature>
<name>A0A163ZS49_9BRAD</name>
<dbReference type="OrthoDB" id="9812260at2"/>
<feature type="transmembrane region" description="Helical" evidence="3">
    <location>
        <begin position="152"/>
        <end position="170"/>
    </location>
</feature>
<evidence type="ECO:0000256" key="2">
    <source>
        <dbReference type="ARBA" id="ARBA00034247"/>
    </source>
</evidence>
<dbReference type="PANTHER" id="PTHR45138">
    <property type="entry name" value="REGULATORY COMPONENTS OF SENSORY TRANSDUCTION SYSTEM"/>
    <property type="match status" value="1"/>
</dbReference>
<dbReference type="Pfam" id="PF00990">
    <property type="entry name" value="GGDEF"/>
    <property type="match status" value="1"/>
</dbReference>
<dbReference type="EMBL" id="LVYV01000008">
    <property type="protein sequence ID" value="KZD23795.1"/>
    <property type="molecule type" value="Genomic_DNA"/>
</dbReference>
<evidence type="ECO:0000313" key="5">
    <source>
        <dbReference type="EMBL" id="KZD23795.1"/>
    </source>
</evidence>
<dbReference type="InterPro" id="IPR029787">
    <property type="entry name" value="Nucleotide_cyclase"/>
</dbReference>
<dbReference type="NCBIfam" id="TIGR00254">
    <property type="entry name" value="GGDEF"/>
    <property type="match status" value="1"/>
</dbReference>
<reference evidence="5 6" key="1">
    <citation type="submission" date="2016-03" db="EMBL/GenBank/DDBJ databases">
        <title>Microsymbionts genomes from the relict species Vavilovia formosa (Stev.) Fed.</title>
        <authorList>
            <person name="Kopat V."/>
            <person name="Chirak E."/>
            <person name="Kimeklis A."/>
            <person name="Andronov E."/>
        </authorList>
    </citation>
    <scope>NUCLEOTIDE SEQUENCE [LARGE SCALE GENOMIC DNA]</scope>
    <source>
        <strain evidence="5 6">Vaf07</strain>
    </source>
</reference>
<feature type="transmembrane region" description="Helical" evidence="3">
    <location>
        <begin position="6"/>
        <end position="29"/>
    </location>
</feature>
<dbReference type="PANTHER" id="PTHR45138:SF9">
    <property type="entry name" value="DIGUANYLATE CYCLASE DGCM-RELATED"/>
    <property type="match status" value="1"/>
</dbReference>
<dbReference type="SMART" id="SM00267">
    <property type="entry name" value="GGDEF"/>
    <property type="match status" value="1"/>
</dbReference>
<organism evidence="5 6">
    <name type="scientific">Tardiphaga robiniae</name>
    <dbReference type="NCBI Taxonomy" id="943830"/>
    <lineage>
        <taxon>Bacteria</taxon>
        <taxon>Pseudomonadati</taxon>
        <taxon>Pseudomonadota</taxon>
        <taxon>Alphaproteobacteria</taxon>
        <taxon>Hyphomicrobiales</taxon>
        <taxon>Nitrobacteraceae</taxon>
        <taxon>Tardiphaga</taxon>
    </lineage>
</organism>
<protein>
    <recommendedName>
        <fullName evidence="1">diguanylate cyclase</fullName>
        <ecNumber evidence="1">2.7.7.65</ecNumber>
    </recommendedName>
</protein>
<comment type="caution">
    <text evidence="5">The sequence shown here is derived from an EMBL/GenBank/DDBJ whole genome shotgun (WGS) entry which is preliminary data.</text>
</comment>
<proteinExistence type="predicted"/>
<feature type="transmembrane region" description="Helical" evidence="3">
    <location>
        <begin position="92"/>
        <end position="114"/>
    </location>
</feature>
<feature type="domain" description="GGDEF" evidence="4">
    <location>
        <begin position="244"/>
        <end position="377"/>
    </location>
</feature>
<dbReference type="CDD" id="cd01949">
    <property type="entry name" value="GGDEF"/>
    <property type="match status" value="1"/>
</dbReference>
<feature type="transmembrane region" description="Helical" evidence="3">
    <location>
        <begin position="62"/>
        <end position="80"/>
    </location>
</feature>
<evidence type="ECO:0000259" key="4">
    <source>
        <dbReference type="PROSITE" id="PS50887"/>
    </source>
</evidence>
<gene>
    <name evidence="5" type="ORF">A4A58_25975</name>
</gene>
<dbReference type="PROSITE" id="PS50887">
    <property type="entry name" value="GGDEF"/>
    <property type="match status" value="1"/>
</dbReference>
<dbReference type="SUPFAM" id="SSF55073">
    <property type="entry name" value="Nucleotide cyclase"/>
    <property type="match status" value="1"/>
</dbReference>
<keyword evidence="3" id="KW-1133">Transmembrane helix</keyword>
<feature type="transmembrane region" description="Helical" evidence="3">
    <location>
        <begin position="36"/>
        <end position="56"/>
    </location>
</feature>
<feature type="transmembrane region" description="Helical" evidence="3">
    <location>
        <begin position="120"/>
        <end position="140"/>
    </location>
</feature>
<dbReference type="InterPro" id="IPR000160">
    <property type="entry name" value="GGDEF_dom"/>
</dbReference>
<dbReference type="InterPro" id="IPR043128">
    <property type="entry name" value="Rev_trsase/Diguanyl_cyclase"/>
</dbReference>
<dbReference type="InterPro" id="IPR050469">
    <property type="entry name" value="Diguanylate_Cyclase"/>
</dbReference>
<dbReference type="GO" id="GO:0043709">
    <property type="term" value="P:cell adhesion involved in single-species biofilm formation"/>
    <property type="evidence" value="ECO:0007669"/>
    <property type="project" value="TreeGrafter"/>
</dbReference>
<sequence length="381" mass="40483">MLLDQSSIFAAIGLSSAALALTLLATWLVARSETYLLTWSIGLATTVVAVIIYAGFEQYDSRLQLAAFILLLVGFGVIYAGTTQFCSNEAHWIRAALVTTAGLVPMIIGFALGYTGTGTMAANFGTGLLVALSAAQYWHARAEAPLLMVANALLYLVTAASFVACGAELLRTGQFVLTDRPMNWAEQFNSLMVIVGLTGIGALSLTINQIRTSNRHKSDALTDPLTGLLNRRALFGEKVTETASNTAILVMDLDHFKTINDQFGHAAGDRVLRAFAEIIFSNIRAEDVAARLGGEEFCIVLSASSPKAAAAVAERIRSTLEAKSFPISAGVIHATVSVGIAIRSTEPETLQALLSRADAALYQAKAAGRNRVQISDFHLAA</sequence>
<dbReference type="RefSeq" id="WP_068732036.1">
    <property type="nucleotide sequence ID" value="NZ_LVYV01000008.1"/>
</dbReference>
<dbReference type="EC" id="2.7.7.65" evidence="1"/>
<dbReference type="GO" id="GO:0052621">
    <property type="term" value="F:diguanylate cyclase activity"/>
    <property type="evidence" value="ECO:0007669"/>
    <property type="project" value="UniProtKB-EC"/>
</dbReference>
<evidence type="ECO:0000313" key="6">
    <source>
        <dbReference type="Proteomes" id="UP000076574"/>
    </source>
</evidence>
<dbReference type="AlphaFoldDB" id="A0A163ZS49"/>
<dbReference type="GO" id="GO:0005886">
    <property type="term" value="C:plasma membrane"/>
    <property type="evidence" value="ECO:0007669"/>
    <property type="project" value="TreeGrafter"/>
</dbReference>
<accession>A0A163ZS49</accession>